<dbReference type="OrthoDB" id="9810952at2"/>
<dbReference type="RefSeq" id="WP_083272423.1">
    <property type="nucleotide sequence ID" value="NZ_CAJHKM010000001.1"/>
</dbReference>
<name>A0A2I1MQW0_9LACT</name>
<feature type="transmembrane region" description="Helical" evidence="8">
    <location>
        <begin position="190"/>
        <end position="210"/>
    </location>
</feature>
<dbReference type="GeneID" id="92903621"/>
<dbReference type="GO" id="GO:0005886">
    <property type="term" value="C:plasma membrane"/>
    <property type="evidence" value="ECO:0007669"/>
    <property type="project" value="UniProtKB-SubCell"/>
</dbReference>
<evidence type="ECO:0000256" key="4">
    <source>
        <dbReference type="ARBA" id="ARBA00022692"/>
    </source>
</evidence>
<feature type="transmembrane region" description="Helical" evidence="8">
    <location>
        <begin position="241"/>
        <end position="260"/>
    </location>
</feature>
<evidence type="ECO:0000256" key="7">
    <source>
        <dbReference type="ARBA" id="ARBA00023136"/>
    </source>
</evidence>
<keyword evidence="3" id="KW-1003">Cell membrane</keyword>
<accession>A0A2I1MQW0</accession>
<protein>
    <submittedName>
        <fullName evidence="9">Potassium transporter</fullName>
    </submittedName>
</protein>
<dbReference type="Proteomes" id="UP000234239">
    <property type="component" value="Unassembled WGS sequence"/>
</dbReference>
<evidence type="ECO:0000313" key="10">
    <source>
        <dbReference type="Proteomes" id="UP000234239"/>
    </source>
</evidence>
<feature type="transmembrane region" description="Helical" evidence="8">
    <location>
        <begin position="305"/>
        <end position="338"/>
    </location>
</feature>
<dbReference type="EMBL" id="PKGY01000002">
    <property type="protein sequence ID" value="PKZ22523.1"/>
    <property type="molecule type" value="Genomic_DNA"/>
</dbReference>
<reference evidence="9 10" key="1">
    <citation type="submission" date="2017-12" db="EMBL/GenBank/DDBJ databases">
        <title>Phylogenetic diversity of female urinary microbiome.</title>
        <authorList>
            <person name="Thomas-White K."/>
            <person name="Wolfe A.J."/>
        </authorList>
    </citation>
    <scope>NUCLEOTIDE SEQUENCE [LARGE SCALE GENOMIC DNA]</scope>
    <source>
        <strain evidence="9 10">UMB0139</strain>
    </source>
</reference>
<comment type="caution">
    <text evidence="9">The sequence shown here is derived from an EMBL/GenBank/DDBJ whole genome shotgun (WGS) entry which is preliminary data.</text>
</comment>
<feature type="transmembrane region" description="Helical" evidence="8">
    <location>
        <begin position="421"/>
        <end position="440"/>
    </location>
</feature>
<feature type="transmembrane region" description="Helical" evidence="8">
    <location>
        <begin position="362"/>
        <end position="383"/>
    </location>
</feature>
<evidence type="ECO:0000256" key="6">
    <source>
        <dbReference type="ARBA" id="ARBA00023065"/>
    </source>
</evidence>
<feature type="transmembrane region" description="Helical" evidence="8">
    <location>
        <begin position="14"/>
        <end position="34"/>
    </location>
</feature>
<keyword evidence="6" id="KW-0406">Ion transport</keyword>
<dbReference type="GO" id="GO:0008324">
    <property type="term" value="F:monoatomic cation transmembrane transporter activity"/>
    <property type="evidence" value="ECO:0007669"/>
    <property type="project" value="InterPro"/>
</dbReference>
<feature type="transmembrane region" description="Helical" evidence="8">
    <location>
        <begin position="70"/>
        <end position="95"/>
    </location>
</feature>
<feature type="transmembrane region" description="Helical" evidence="8">
    <location>
        <begin position="46"/>
        <end position="64"/>
    </location>
</feature>
<sequence>MLQFLNKLGSSQKIALSFLVVILIGSVLLSLPICQTASSQATYWDNLFISVSAVCVTGLWTQSIHDSYNLLGQIVMMGLIQTGGLGLMTLISIVYHRLGQRLDIRNQMATGDALNHSELDDLSTFLSRILKYSLVIEGIGALLLTTFFVPRFGLARGLFHSLFTAVSAFCNAGFDLMGNNSLLDYQTAPILNLTIMALIILGGIGFSVWFDISQQFRRFYHEKKRIKFSYFIKHLRPHTKLVLGLTVLLIVLGTLLFLLVEWSNPNTLGPLNPLDKLLVSCFQTVTMRTAGFASVDYSQTHPVSLLIFVLTMFIGGGAGGTAGGLKVTTFALTLMLALKEIRQSKYASFDHHTIPDSTVRKAFAIALMYAALLFTGSALLLTFDPQVPYLHLLFEAISALATVGVSCNLTPSLSMASQGTLMLLMYIGRIGPMTLFLVLLGRKRQKIDIQYAKTNIIIG</sequence>
<feature type="transmembrane region" description="Helical" evidence="8">
    <location>
        <begin position="129"/>
        <end position="149"/>
    </location>
</feature>
<dbReference type="GO" id="GO:0030001">
    <property type="term" value="P:metal ion transport"/>
    <property type="evidence" value="ECO:0007669"/>
    <property type="project" value="UniProtKB-ARBA"/>
</dbReference>
<keyword evidence="5 8" id="KW-1133">Transmembrane helix</keyword>
<organism evidence="9 10">
    <name type="scientific">Aerococcus sanguinicola</name>
    <dbReference type="NCBI Taxonomy" id="119206"/>
    <lineage>
        <taxon>Bacteria</taxon>
        <taxon>Bacillati</taxon>
        <taxon>Bacillota</taxon>
        <taxon>Bacilli</taxon>
        <taxon>Lactobacillales</taxon>
        <taxon>Aerococcaceae</taxon>
        <taxon>Aerococcus</taxon>
    </lineage>
</organism>
<dbReference type="PANTHER" id="PTHR32024">
    <property type="entry name" value="TRK SYSTEM POTASSIUM UPTAKE PROTEIN TRKG-RELATED"/>
    <property type="match status" value="1"/>
</dbReference>
<evidence type="ECO:0000313" key="9">
    <source>
        <dbReference type="EMBL" id="PKZ22523.1"/>
    </source>
</evidence>
<proteinExistence type="predicted"/>
<gene>
    <name evidence="9" type="ORF">CYJ28_05245</name>
</gene>
<keyword evidence="4 8" id="KW-0812">Transmembrane</keyword>
<evidence type="ECO:0000256" key="8">
    <source>
        <dbReference type="SAM" id="Phobius"/>
    </source>
</evidence>
<keyword evidence="7 8" id="KW-0472">Membrane</keyword>
<dbReference type="Pfam" id="PF02386">
    <property type="entry name" value="TrkH"/>
    <property type="match status" value="1"/>
</dbReference>
<comment type="subcellular location">
    <subcellularLocation>
        <location evidence="1">Cell membrane</location>
        <topology evidence="1">Multi-pass membrane protein</topology>
    </subcellularLocation>
</comment>
<keyword evidence="2" id="KW-0813">Transport</keyword>
<evidence type="ECO:0000256" key="1">
    <source>
        <dbReference type="ARBA" id="ARBA00004651"/>
    </source>
</evidence>
<dbReference type="PANTHER" id="PTHR32024:SF1">
    <property type="entry name" value="KTR SYSTEM POTASSIUM UPTAKE PROTEIN B"/>
    <property type="match status" value="1"/>
</dbReference>
<evidence type="ECO:0000256" key="2">
    <source>
        <dbReference type="ARBA" id="ARBA00022448"/>
    </source>
</evidence>
<evidence type="ECO:0000256" key="3">
    <source>
        <dbReference type="ARBA" id="ARBA00022475"/>
    </source>
</evidence>
<dbReference type="AlphaFoldDB" id="A0A2I1MQW0"/>
<dbReference type="InterPro" id="IPR003445">
    <property type="entry name" value="Cat_transpt"/>
</dbReference>
<evidence type="ECO:0000256" key="5">
    <source>
        <dbReference type="ARBA" id="ARBA00022989"/>
    </source>
</evidence>